<feature type="transmembrane region" description="Helical" evidence="1">
    <location>
        <begin position="66"/>
        <end position="89"/>
    </location>
</feature>
<dbReference type="Proteomes" id="UP001281761">
    <property type="component" value="Unassembled WGS sequence"/>
</dbReference>
<dbReference type="InterPro" id="IPR000719">
    <property type="entry name" value="Prot_kinase_dom"/>
</dbReference>
<evidence type="ECO:0000256" key="1">
    <source>
        <dbReference type="SAM" id="Phobius"/>
    </source>
</evidence>
<evidence type="ECO:0000313" key="3">
    <source>
        <dbReference type="EMBL" id="KAK2941422.1"/>
    </source>
</evidence>
<dbReference type="InterPro" id="IPR011009">
    <property type="entry name" value="Kinase-like_dom_sf"/>
</dbReference>
<dbReference type="EMBL" id="JARBJD010000503">
    <property type="protein sequence ID" value="KAK2941422.1"/>
    <property type="molecule type" value="Genomic_DNA"/>
</dbReference>
<keyword evidence="4" id="KW-1185">Reference proteome</keyword>
<sequence>MNSTTSFSEKEIVLSLSKSSLPTFSKSLEWRGRLAFGNAIRTQDSFVIQPSSSDRLAQAMKDSMKWWIPTVIVVSVLLLVLIVIVIVCIRRRQKKGVDGKKQPLSEMEEQLEVKFDEEGLGTIVGEGSTQPIGGLVTGMDQSFGPPTKEGQAMSRGNNADETEMGVTVIGTGDGVAETRTLQKFETLYDRLHTTKREVNKKAMMESIVRGLQNAARMNSTSQLFACLTSRWVLIDSHQQTWLQLRSPSLQMAGEDQHALLNPTSIVSKGREDAEESKRWSAPETANEVANVDVKKVLVFRLGLVLWEIETGQVPFRELDAVNAQRQIGTGILPRMETITNSKLVDLLTHCLSFQPDDRPTLDEVGKELLEVLGVGKRDLISKNVVEAHVKIEQ</sequence>
<reference evidence="3 4" key="1">
    <citation type="journal article" date="2022" name="bioRxiv">
        <title>Genomics of Preaxostyla Flagellates Illuminates Evolutionary Transitions and the Path Towards Mitochondrial Loss.</title>
        <authorList>
            <person name="Novak L.V.F."/>
            <person name="Treitli S.C."/>
            <person name="Pyrih J."/>
            <person name="Halakuc P."/>
            <person name="Pipaliya S.V."/>
            <person name="Vacek V."/>
            <person name="Brzon O."/>
            <person name="Soukal P."/>
            <person name="Eme L."/>
            <person name="Dacks J.B."/>
            <person name="Karnkowska A."/>
            <person name="Elias M."/>
            <person name="Hampl V."/>
        </authorList>
    </citation>
    <scope>NUCLEOTIDE SEQUENCE [LARGE SCALE GENOMIC DNA]</scope>
    <source>
        <strain evidence="3">NAU3</strain>
        <tissue evidence="3">Gut</tissue>
    </source>
</reference>
<comment type="caution">
    <text evidence="3">The sequence shown here is derived from an EMBL/GenBank/DDBJ whole genome shotgun (WGS) entry which is preliminary data.</text>
</comment>
<dbReference type="InterPro" id="IPR001245">
    <property type="entry name" value="Ser-Thr/Tyr_kinase_cat_dom"/>
</dbReference>
<evidence type="ECO:0000259" key="2">
    <source>
        <dbReference type="PROSITE" id="PS50011"/>
    </source>
</evidence>
<organism evidence="3 4">
    <name type="scientific">Blattamonas nauphoetae</name>
    <dbReference type="NCBI Taxonomy" id="2049346"/>
    <lineage>
        <taxon>Eukaryota</taxon>
        <taxon>Metamonada</taxon>
        <taxon>Preaxostyla</taxon>
        <taxon>Oxymonadida</taxon>
        <taxon>Blattamonas</taxon>
    </lineage>
</organism>
<feature type="domain" description="Protein kinase" evidence="2">
    <location>
        <begin position="25"/>
        <end position="372"/>
    </location>
</feature>
<dbReference type="Gene3D" id="1.10.510.10">
    <property type="entry name" value="Transferase(Phosphotransferase) domain 1"/>
    <property type="match status" value="1"/>
</dbReference>
<name>A0ABQ9WPL7_9EUKA</name>
<keyword evidence="1" id="KW-1133">Transmembrane helix</keyword>
<proteinExistence type="predicted"/>
<accession>A0ABQ9WPL7</accession>
<dbReference type="SUPFAM" id="SSF56112">
    <property type="entry name" value="Protein kinase-like (PK-like)"/>
    <property type="match status" value="1"/>
</dbReference>
<keyword evidence="1" id="KW-0472">Membrane</keyword>
<keyword evidence="1" id="KW-0812">Transmembrane</keyword>
<gene>
    <name evidence="3" type="ORF">BLNAU_23670</name>
</gene>
<dbReference type="PROSITE" id="PS50011">
    <property type="entry name" value="PROTEIN_KINASE_DOM"/>
    <property type="match status" value="1"/>
</dbReference>
<dbReference type="Pfam" id="PF07714">
    <property type="entry name" value="PK_Tyr_Ser-Thr"/>
    <property type="match status" value="1"/>
</dbReference>
<protein>
    <recommendedName>
        <fullName evidence="2">Protein kinase domain-containing protein</fullName>
    </recommendedName>
</protein>
<evidence type="ECO:0000313" key="4">
    <source>
        <dbReference type="Proteomes" id="UP001281761"/>
    </source>
</evidence>